<protein>
    <recommendedName>
        <fullName evidence="8 10">Phosphate acyltransferase</fullName>
        <ecNumber evidence="8 10">2.3.1.274</ecNumber>
    </recommendedName>
    <alternativeName>
        <fullName evidence="10">Acyl-ACP phosphotransacylase</fullName>
    </alternativeName>
    <alternativeName>
        <fullName evidence="10">Acyl-[acyl-carrier-protein]--phosphate acyltransferase</fullName>
    </alternativeName>
    <alternativeName>
        <fullName evidence="10">Phosphate-acyl-ACP acyltransferase</fullName>
    </alternativeName>
</protein>
<keyword evidence="6 10" id="KW-0594">Phospholipid biosynthesis</keyword>
<evidence type="ECO:0000256" key="8">
    <source>
        <dbReference type="ARBA" id="ARBA00024069"/>
    </source>
</evidence>
<dbReference type="SUPFAM" id="SSF53659">
    <property type="entry name" value="Isocitrate/Isopropylmalate dehydrogenase-like"/>
    <property type="match status" value="1"/>
</dbReference>
<reference evidence="11 12" key="1">
    <citation type="submission" date="2024-08" db="EMBL/GenBank/DDBJ databases">
        <title>Whole-genome sequencing of halo(alkali)philic microorganisms from hypersaline lakes.</title>
        <authorList>
            <person name="Sorokin D.Y."/>
            <person name="Merkel A.Y."/>
            <person name="Messina E."/>
            <person name="Yakimov M."/>
        </authorList>
    </citation>
    <scope>NUCLEOTIDE SEQUENCE [LARGE SCALE GENOMIC DNA]</scope>
    <source>
        <strain evidence="11 12">Cl-TMA</strain>
    </source>
</reference>
<dbReference type="HAMAP" id="MF_00019">
    <property type="entry name" value="PlsX"/>
    <property type="match status" value="1"/>
</dbReference>
<evidence type="ECO:0000256" key="4">
    <source>
        <dbReference type="ARBA" id="ARBA00022679"/>
    </source>
</evidence>
<evidence type="ECO:0000256" key="3">
    <source>
        <dbReference type="ARBA" id="ARBA00022516"/>
    </source>
</evidence>
<keyword evidence="11" id="KW-0012">Acyltransferase</keyword>
<comment type="catalytic activity">
    <reaction evidence="1 10">
        <text>a fatty acyl-[ACP] + phosphate = an acyl phosphate + holo-[ACP]</text>
        <dbReference type="Rhea" id="RHEA:42292"/>
        <dbReference type="Rhea" id="RHEA-COMP:9685"/>
        <dbReference type="Rhea" id="RHEA-COMP:14125"/>
        <dbReference type="ChEBI" id="CHEBI:43474"/>
        <dbReference type="ChEBI" id="CHEBI:59918"/>
        <dbReference type="ChEBI" id="CHEBI:64479"/>
        <dbReference type="ChEBI" id="CHEBI:138651"/>
        <dbReference type="EC" id="2.3.1.274"/>
    </reaction>
</comment>
<keyword evidence="7 10" id="KW-1208">Phospholipid metabolism</keyword>
<comment type="caution">
    <text evidence="11">The sequence shown here is derived from an EMBL/GenBank/DDBJ whole genome shotgun (WGS) entry which is preliminary data.</text>
</comment>
<keyword evidence="5 10" id="KW-0443">Lipid metabolism</keyword>
<evidence type="ECO:0000256" key="7">
    <source>
        <dbReference type="ARBA" id="ARBA00023264"/>
    </source>
</evidence>
<sequence>MSMRIALDAMGGDYGPSVVVPAALSALRDHADLELVLVGVEDSIQGALREHGLENEERVSVRPASQVVSSEDDVSQALRNKRDSSIHVGANLVKEAEVDGFVSAGNTGALMAISRLILKTLPGIDRPAIATFLPTRDSRVLMLDLGANVDCNSDHLFQFAVMGEVAARAVYGVEEPTIGLLNIGEENIKGNDVVKVAGQLLRDSEMNYIGNVEGRDIFTGKADVVVADGFVGNVALKTSEGTAELLGHFLRQAFSASWASKLAAFMAGRVLKDFKRKADHREYNGAMLLGLNGIVVKSHGSADSYAFSRAIEVAASEARHSVNRRITHEIQQMLEVAE</sequence>
<dbReference type="InterPro" id="IPR003664">
    <property type="entry name" value="FA_synthesis"/>
</dbReference>
<keyword evidence="4 10" id="KW-0808">Transferase</keyword>
<evidence type="ECO:0000313" key="11">
    <source>
        <dbReference type="EMBL" id="MFA9462097.1"/>
    </source>
</evidence>
<keyword evidence="2 10" id="KW-0963">Cytoplasm</keyword>
<dbReference type="PANTHER" id="PTHR30100:SF1">
    <property type="entry name" value="PHOSPHATE ACYLTRANSFERASE"/>
    <property type="match status" value="1"/>
</dbReference>
<evidence type="ECO:0000313" key="12">
    <source>
        <dbReference type="Proteomes" id="UP001575181"/>
    </source>
</evidence>
<comment type="similarity">
    <text evidence="10">Belongs to the PlsX family.</text>
</comment>
<dbReference type="Proteomes" id="UP001575181">
    <property type="component" value="Unassembled WGS sequence"/>
</dbReference>
<evidence type="ECO:0000256" key="1">
    <source>
        <dbReference type="ARBA" id="ARBA00001232"/>
    </source>
</evidence>
<dbReference type="NCBIfam" id="TIGR00182">
    <property type="entry name" value="plsX"/>
    <property type="match status" value="1"/>
</dbReference>
<proteinExistence type="inferred from homology"/>
<evidence type="ECO:0000256" key="9">
    <source>
        <dbReference type="ARBA" id="ARBA00046608"/>
    </source>
</evidence>
<dbReference type="EC" id="2.3.1.274" evidence="8 10"/>
<dbReference type="InterPro" id="IPR012281">
    <property type="entry name" value="Phospholipid_synth_PlsX-like"/>
</dbReference>
<dbReference type="EMBL" id="JBGUAW010000010">
    <property type="protein sequence ID" value="MFA9462097.1"/>
    <property type="molecule type" value="Genomic_DNA"/>
</dbReference>
<evidence type="ECO:0000256" key="5">
    <source>
        <dbReference type="ARBA" id="ARBA00023098"/>
    </source>
</evidence>
<dbReference type="GO" id="GO:0043811">
    <property type="term" value="F:phosphate:acyl-[acyl carrier protein] acyltransferase activity"/>
    <property type="evidence" value="ECO:0007669"/>
    <property type="project" value="UniProtKB-EC"/>
</dbReference>
<evidence type="ECO:0000256" key="2">
    <source>
        <dbReference type="ARBA" id="ARBA00022490"/>
    </source>
</evidence>
<keyword evidence="3 10" id="KW-0444">Lipid biosynthesis</keyword>
<comment type="pathway">
    <text evidence="10">Lipid metabolism; phospholipid metabolism.</text>
</comment>
<dbReference type="Gene3D" id="3.40.718.10">
    <property type="entry name" value="Isopropylmalate Dehydrogenase"/>
    <property type="match status" value="1"/>
</dbReference>
<dbReference type="Pfam" id="PF02504">
    <property type="entry name" value="FA_synthesis"/>
    <property type="match status" value="1"/>
</dbReference>
<dbReference type="PANTHER" id="PTHR30100">
    <property type="entry name" value="FATTY ACID/PHOSPHOLIPID SYNTHESIS PROTEIN PLSX"/>
    <property type="match status" value="1"/>
</dbReference>
<evidence type="ECO:0000256" key="6">
    <source>
        <dbReference type="ARBA" id="ARBA00023209"/>
    </source>
</evidence>
<accession>A0ABV4TYS4</accession>
<gene>
    <name evidence="10 11" type="primary">plsX</name>
    <name evidence="11" type="ORF">ACERLL_14855</name>
</gene>
<keyword evidence="12" id="KW-1185">Reference proteome</keyword>
<dbReference type="RefSeq" id="WP_373656895.1">
    <property type="nucleotide sequence ID" value="NZ_JBGUAW010000010.1"/>
</dbReference>
<organism evidence="11 12">
    <name type="scientific">Thiohalorhabdus methylotrophus</name>
    <dbReference type="NCBI Taxonomy" id="3242694"/>
    <lineage>
        <taxon>Bacteria</taxon>
        <taxon>Pseudomonadati</taxon>
        <taxon>Pseudomonadota</taxon>
        <taxon>Gammaproteobacteria</taxon>
        <taxon>Thiohalorhabdales</taxon>
        <taxon>Thiohalorhabdaceae</taxon>
        <taxon>Thiohalorhabdus</taxon>
    </lineage>
</organism>
<comment type="subunit">
    <text evidence="9 10">Homodimer. Probably interacts with PlsY.</text>
</comment>
<evidence type="ECO:0000256" key="10">
    <source>
        <dbReference type="HAMAP-Rule" id="MF_00019"/>
    </source>
</evidence>
<name>A0ABV4TYS4_9GAMM</name>
<comment type="subcellular location">
    <subcellularLocation>
        <location evidence="10">Cytoplasm</location>
    </subcellularLocation>
    <text evidence="10">Associated with the membrane possibly through PlsY.</text>
</comment>
<comment type="function">
    <text evidence="10">Catalyzes the reversible formation of acyl-phosphate (acyl-PO(4)) from acyl-[acyl-carrier-protein] (acyl-ACP). This enzyme utilizes acyl-ACP as fatty acyl donor, but not acyl-CoA.</text>
</comment>
<dbReference type="PIRSF" id="PIRSF002465">
    <property type="entry name" value="Phsphlp_syn_PlsX"/>
    <property type="match status" value="1"/>
</dbReference>